<evidence type="ECO:0000313" key="6">
    <source>
        <dbReference type="EMBL" id="ABO24601.1"/>
    </source>
</evidence>
<dbReference type="GO" id="GO:0016787">
    <property type="term" value="F:hydrolase activity"/>
    <property type="evidence" value="ECO:0007669"/>
    <property type="project" value="UniProtKB-UniRule"/>
</dbReference>
<evidence type="ECO:0000313" key="7">
    <source>
        <dbReference type="Proteomes" id="UP000001558"/>
    </source>
</evidence>
<feature type="short sequence motif" description="DGA/G" evidence="4">
    <location>
        <begin position="180"/>
        <end position="182"/>
    </location>
</feature>
<evidence type="ECO:0000256" key="3">
    <source>
        <dbReference type="ARBA" id="ARBA00023098"/>
    </source>
</evidence>
<keyword evidence="7" id="KW-1185">Reference proteome</keyword>
<dbReference type="InterPro" id="IPR002641">
    <property type="entry name" value="PNPLA_dom"/>
</dbReference>
<feature type="domain" description="PNPLA" evidence="5">
    <location>
        <begin position="24"/>
        <end position="193"/>
    </location>
</feature>
<dbReference type="CDD" id="cd07208">
    <property type="entry name" value="Pat_hypo_Ecoli_yjju_like"/>
    <property type="match status" value="1"/>
</dbReference>
<dbReference type="Pfam" id="PF19890">
    <property type="entry name" value="DUF6363"/>
    <property type="match status" value="1"/>
</dbReference>
<evidence type="ECO:0000256" key="1">
    <source>
        <dbReference type="ARBA" id="ARBA00022801"/>
    </source>
</evidence>
<gene>
    <name evidence="6" type="ordered locus">Shew_2735</name>
</gene>
<evidence type="ECO:0000256" key="4">
    <source>
        <dbReference type="PROSITE-ProRule" id="PRU01161"/>
    </source>
</evidence>
<name>A3QGK3_SHELP</name>
<protein>
    <submittedName>
        <fullName evidence="6">Patatin</fullName>
    </submittedName>
</protein>
<dbReference type="AlphaFoldDB" id="A3QGK3"/>
<dbReference type="SUPFAM" id="SSF52151">
    <property type="entry name" value="FabD/lysophospholipase-like"/>
    <property type="match status" value="1"/>
</dbReference>
<dbReference type="STRING" id="323850.Shew_2735"/>
<reference evidence="6 7" key="1">
    <citation type="submission" date="2007-03" db="EMBL/GenBank/DDBJ databases">
        <title>Complete sequence of Shewanella loihica PV-4.</title>
        <authorList>
            <consortium name="US DOE Joint Genome Institute"/>
            <person name="Copeland A."/>
            <person name="Lucas S."/>
            <person name="Lapidus A."/>
            <person name="Barry K."/>
            <person name="Detter J.C."/>
            <person name="Glavina del Rio T."/>
            <person name="Hammon N."/>
            <person name="Israni S."/>
            <person name="Dalin E."/>
            <person name="Tice H."/>
            <person name="Pitluck S."/>
            <person name="Chain P."/>
            <person name="Malfatti S."/>
            <person name="Shin M."/>
            <person name="Vergez L."/>
            <person name="Schmutz J."/>
            <person name="Larimer F."/>
            <person name="Land M."/>
            <person name="Hauser L."/>
            <person name="Kyrpides N."/>
            <person name="Mikhailova N."/>
            <person name="Romine M.F."/>
            <person name="Serres G."/>
            <person name="Fredrickson J."/>
            <person name="Tiedje J."/>
            <person name="Richardson P."/>
        </authorList>
    </citation>
    <scope>NUCLEOTIDE SEQUENCE [LARGE SCALE GENOMIC DNA]</scope>
    <source>
        <strain evidence="7">ATCC BAA-1088 / PV-4</strain>
    </source>
</reference>
<dbReference type="Proteomes" id="UP000001558">
    <property type="component" value="Chromosome"/>
</dbReference>
<evidence type="ECO:0000256" key="2">
    <source>
        <dbReference type="ARBA" id="ARBA00022963"/>
    </source>
</evidence>
<evidence type="ECO:0000259" key="5">
    <source>
        <dbReference type="PROSITE" id="PS51635"/>
    </source>
</evidence>
<dbReference type="Gene3D" id="3.40.1090.10">
    <property type="entry name" value="Cytosolic phospholipase A2 catalytic domain"/>
    <property type="match status" value="2"/>
</dbReference>
<sequence length="304" mass="33498">MSDSPLPDSETSAAAEFKVDNCALVLEGGGLRAIYTAGVLDAFLAAGIHFQYLVGVSAGAIYPASYLSRQMGRNLTIQQNFLADKRYMGLKHLLRTGNYVNTDFTYRRMAHELVPYDFDAFASSEAEFKVGAFNCLTGETDFFGMADFADHDTFLEVLIASSSLPFISKPTFIDGTPYLDGGIGAPIPLAQAREDGYKRQVVILTQEQDYRKSAFKAKWLAKRLYRRYPKVASALLARHQVYNQALDDLTKAQADGSALVLQPATPLGLSRLERDVSKVEAVYRRGLSEGEAFIPSLLAFIENC</sequence>
<feature type="active site" description="Nucleophile" evidence="4">
    <location>
        <position position="57"/>
    </location>
</feature>
<dbReference type="eggNOG" id="COG4667">
    <property type="taxonomic scope" value="Bacteria"/>
</dbReference>
<dbReference type="InterPro" id="IPR016035">
    <property type="entry name" value="Acyl_Trfase/lysoPLipase"/>
</dbReference>
<dbReference type="GO" id="GO:0016042">
    <property type="term" value="P:lipid catabolic process"/>
    <property type="evidence" value="ECO:0007669"/>
    <property type="project" value="UniProtKB-UniRule"/>
</dbReference>
<dbReference type="InterPro" id="IPR050301">
    <property type="entry name" value="NTE"/>
</dbReference>
<dbReference type="Pfam" id="PF01734">
    <property type="entry name" value="Patatin"/>
    <property type="match status" value="1"/>
</dbReference>
<dbReference type="PANTHER" id="PTHR14226">
    <property type="entry name" value="NEUROPATHY TARGET ESTERASE/SWISS CHEESE D.MELANOGASTER"/>
    <property type="match status" value="1"/>
</dbReference>
<comment type="caution">
    <text evidence="4">Lacks conserved residue(s) required for the propagation of feature annotation.</text>
</comment>
<dbReference type="InterPro" id="IPR037483">
    <property type="entry name" value="YjjU-like"/>
</dbReference>
<proteinExistence type="predicted"/>
<dbReference type="PROSITE" id="PS51635">
    <property type="entry name" value="PNPLA"/>
    <property type="match status" value="1"/>
</dbReference>
<keyword evidence="3 4" id="KW-0443">Lipid metabolism</keyword>
<keyword evidence="2 4" id="KW-0442">Lipid degradation</keyword>
<dbReference type="PANTHER" id="PTHR14226:SF25">
    <property type="entry name" value="PHOSPHOESTERASE"/>
    <property type="match status" value="1"/>
</dbReference>
<organism evidence="6 7">
    <name type="scientific">Shewanella loihica (strain ATCC BAA-1088 / PV-4)</name>
    <dbReference type="NCBI Taxonomy" id="323850"/>
    <lineage>
        <taxon>Bacteria</taxon>
        <taxon>Pseudomonadati</taxon>
        <taxon>Pseudomonadota</taxon>
        <taxon>Gammaproteobacteria</taxon>
        <taxon>Alteromonadales</taxon>
        <taxon>Shewanellaceae</taxon>
        <taxon>Shewanella</taxon>
    </lineage>
</organism>
<dbReference type="HOGENOM" id="CLU_048271_1_0_6"/>
<dbReference type="KEGG" id="slo:Shew_2735"/>
<accession>A3QGK3</accession>
<feature type="active site" description="Proton acceptor" evidence="4">
    <location>
        <position position="180"/>
    </location>
</feature>
<dbReference type="EMBL" id="CP000606">
    <property type="protein sequence ID" value="ABO24601.1"/>
    <property type="molecule type" value="Genomic_DNA"/>
</dbReference>
<dbReference type="InterPro" id="IPR045943">
    <property type="entry name" value="DUF6363"/>
</dbReference>
<feature type="short sequence motif" description="GXSXG" evidence="4">
    <location>
        <begin position="55"/>
        <end position="59"/>
    </location>
</feature>
<keyword evidence="1 4" id="KW-0378">Hydrolase</keyword>